<proteinExistence type="predicted"/>
<protein>
    <submittedName>
        <fullName evidence="2 4">Uncharacterized protein</fullName>
    </submittedName>
</protein>
<dbReference type="AlphaFoldDB" id="A0A6A6YJ23"/>
<accession>A0A6A6YJ23</accession>
<reference evidence="4" key="3">
    <citation type="submission" date="2025-04" db="UniProtKB">
        <authorList>
            <consortium name="RefSeq"/>
        </authorList>
    </citation>
    <scope>IDENTIFICATION</scope>
    <source>
        <strain evidence="4">CBS 304.34</strain>
    </source>
</reference>
<reference evidence="2 4" key="1">
    <citation type="journal article" date="2020" name="Stud. Mycol.">
        <title>101 Dothideomycetes genomes: a test case for predicting lifestyles and emergence of pathogens.</title>
        <authorList>
            <person name="Haridas S."/>
            <person name="Albert R."/>
            <person name="Binder M."/>
            <person name="Bloem J."/>
            <person name="Labutti K."/>
            <person name="Salamov A."/>
            <person name="Andreopoulos B."/>
            <person name="Baker S."/>
            <person name="Barry K."/>
            <person name="Bills G."/>
            <person name="Bluhm B."/>
            <person name="Cannon C."/>
            <person name="Castanera R."/>
            <person name="Culley D."/>
            <person name="Daum C."/>
            <person name="Ezra D."/>
            <person name="Gonzalez J."/>
            <person name="Henrissat B."/>
            <person name="Kuo A."/>
            <person name="Liang C."/>
            <person name="Lipzen A."/>
            <person name="Lutzoni F."/>
            <person name="Magnuson J."/>
            <person name="Mondo S."/>
            <person name="Nolan M."/>
            <person name="Ohm R."/>
            <person name="Pangilinan J."/>
            <person name="Park H.-J."/>
            <person name="Ramirez L."/>
            <person name="Alfaro M."/>
            <person name="Sun H."/>
            <person name="Tritt A."/>
            <person name="Yoshinaga Y."/>
            <person name="Zwiers L.-H."/>
            <person name="Turgeon B."/>
            <person name="Goodwin S."/>
            <person name="Spatafora J."/>
            <person name="Crous P."/>
            <person name="Grigoriev I."/>
        </authorList>
    </citation>
    <scope>NUCLEOTIDE SEQUENCE</scope>
    <source>
        <strain evidence="2 4">CBS 304.34</strain>
    </source>
</reference>
<evidence type="ECO:0000313" key="3">
    <source>
        <dbReference type="Proteomes" id="UP000504636"/>
    </source>
</evidence>
<feature type="non-terminal residue" evidence="2">
    <location>
        <position position="1"/>
    </location>
</feature>
<keyword evidence="3" id="KW-1185">Reference proteome</keyword>
<keyword evidence="1" id="KW-0472">Membrane</keyword>
<feature type="transmembrane region" description="Helical" evidence="1">
    <location>
        <begin position="21"/>
        <end position="46"/>
    </location>
</feature>
<dbReference type="GeneID" id="54456606"/>
<name>A0A6A6YJ23_9PEZI</name>
<dbReference type="Proteomes" id="UP000504636">
    <property type="component" value="Unplaced"/>
</dbReference>
<keyword evidence="1" id="KW-0812">Transmembrane</keyword>
<dbReference type="RefSeq" id="XP_033575487.1">
    <property type="nucleotide sequence ID" value="XM_033715713.1"/>
</dbReference>
<evidence type="ECO:0000256" key="1">
    <source>
        <dbReference type="SAM" id="Phobius"/>
    </source>
</evidence>
<dbReference type="EMBL" id="MU003703">
    <property type="protein sequence ID" value="KAF2808523.1"/>
    <property type="molecule type" value="Genomic_DNA"/>
</dbReference>
<sequence length="67" mass="7463">GNTRYINMLLQLNNIPRIYNILAFISIYILLAGYIVFSSIFTLISYSSIIEAAAGKTYTGQTVLRAV</sequence>
<organism evidence="2">
    <name type="scientific">Mytilinidion resinicola</name>
    <dbReference type="NCBI Taxonomy" id="574789"/>
    <lineage>
        <taxon>Eukaryota</taxon>
        <taxon>Fungi</taxon>
        <taxon>Dikarya</taxon>
        <taxon>Ascomycota</taxon>
        <taxon>Pezizomycotina</taxon>
        <taxon>Dothideomycetes</taxon>
        <taxon>Pleosporomycetidae</taxon>
        <taxon>Mytilinidiales</taxon>
        <taxon>Mytilinidiaceae</taxon>
        <taxon>Mytilinidion</taxon>
    </lineage>
</organism>
<evidence type="ECO:0000313" key="4">
    <source>
        <dbReference type="RefSeq" id="XP_033575487.1"/>
    </source>
</evidence>
<evidence type="ECO:0000313" key="2">
    <source>
        <dbReference type="EMBL" id="KAF2808523.1"/>
    </source>
</evidence>
<reference evidence="4" key="2">
    <citation type="submission" date="2020-04" db="EMBL/GenBank/DDBJ databases">
        <authorList>
            <consortium name="NCBI Genome Project"/>
        </authorList>
    </citation>
    <scope>NUCLEOTIDE SEQUENCE</scope>
    <source>
        <strain evidence="4">CBS 304.34</strain>
    </source>
</reference>
<dbReference type="OrthoDB" id="3254104at2759"/>
<keyword evidence="1" id="KW-1133">Transmembrane helix</keyword>
<gene>
    <name evidence="2 4" type="ORF">BDZ99DRAFT_391174</name>
</gene>